<protein>
    <recommendedName>
        <fullName evidence="14">tRNA carboxymethyluridine synthase</fullName>
        <ecNumber evidence="14">2.3.1.311</ecNumber>
    </recommendedName>
</protein>
<gene>
    <name evidence="17" type="ORF">A2319_04525</name>
</gene>
<dbReference type="InterPro" id="IPR058240">
    <property type="entry name" value="rSAM_sf"/>
</dbReference>
<accession>A0A1G2BEL1</accession>
<evidence type="ECO:0000256" key="13">
    <source>
        <dbReference type="ARBA" id="ARBA00023315"/>
    </source>
</evidence>
<dbReference type="PANTHER" id="PTHR11135">
    <property type="entry name" value="HISTONE ACETYLTRANSFERASE-RELATED"/>
    <property type="match status" value="1"/>
</dbReference>
<keyword evidence="7" id="KW-0949">S-adenosyl-L-methionine</keyword>
<keyword evidence="13" id="KW-0012">Acyltransferase</keyword>
<dbReference type="Proteomes" id="UP000176420">
    <property type="component" value="Unassembled WGS sequence"/>
</dbReference>
<organism evidence="17 18">
    <name type="scientific">Candidatus Kerfeldbacteria bacterium RIFOXYB2_FULL_38_14</name>
    <dbReference type="NCBI Taxonomy" id="1798547"/>
    <lineage>
        <taxon>Bacteria</taxon>
        <taxon>Candidatus Kerfeldiibacteriota</taxon>
    </lineage>
</organism>
<evidence type="ECO:0000256" key="1">
    <source>
        <dbReference type="ARBA" id="ARBA00001966"/>
    </source>
</evidence>
<dbReference type="InterPro" id="IPR006638">
    <property type="entry name" value="Elp3/MiaA/NifB-like_rSAM"/>
</dbReference>
<dbReference type="GO" id="GO:0051539">
    <property type="term" value="F:4 iron, 4 sulfur cluster binding"/>
    <property type="evidence" value="ECO:0007669"/>
    <property type="project" value="UniProtKB-KW"/>
</dbReference>
<evidence type="ECO:0000256" key="14">
    <source>
        <dbReference type="ARBA" id="ARBA00044771"/>
    </source>
</evidence>
<dbReference type="Gene3D" id="3.20.20.70">
    <property type="entry name" value="Aldolase class I"/>
    <property type="match status" value="1"/>
</dbReference>
<keyword evidence="5" id="KW-0820">tRNA-binding</keyword>
<dbReference type="AlphaFoldDB" id="A0A1G2BEL1"/>
<proteinExistence type="inferred from homology"/>
<dbReference type="SFLD" id="SFLDG01086">
    <property type="entry name" value="elongater_protein-like"/>
    <property type="match status" value="1"/>
</dbReference>
<keyword evidence="8" id="KW-0819">tRNA processing</keyword>
<evidence type="ECO:0000256" key="10">
    <source>
        <dbReference type="ARBA" id="ARBA00022884"/>
    </source>
</evidence>
<keyword evidence="9" id="KW-0479">Metal-binding</keyword>
<evidence type="ECO:0000256" key="11">
    <source>
        <dbReference type="ARBA" id="ARBA00023004"/>
    </source>
</evidence>
<dbReference type="NCBIfam" id="TIGR01211">
    <property type="entry name" value="ELP3"/>
    <property type="match status" value="1"/>
</dbReference>
<dbReference type="GO" id="GO:0046872">
    <property type="term" value="F:metal ion binding"/>
    <property type="evidence" value="ECO:0007669"/>
    <property type="project" value="UniProtKB-KW"/>
</dbReference>
<sequence length="518" mass="59915">MNNNPLQNIIWQAIAQKIRTAADLKKVKAAMAKKTGIPIVANSQILAEYRQLIAQGKLKRDEHLWALFSKRQVRNLSGVAVITVLTKPYYCPGRCVYCPTEARMPKSYLANEPGAARALGQNFDPYQQVKTRLETLYNNGHETDKCELLVLGGTWTVYEPDYQEWFLKRCFEAFNKQPAPDFETAKKINETAQHRIIGLTLETRPDYITRLEIKRMRQFGCTRVQLGVQTTDEEILRKIKRDQTNAQVIMATRLLKEAGFKISHHYMPMLPGATPAKDLQIFKDVFQTADYQPDHIKIYPTSVLKTSVLYQWWKDGKYQPYEQSVLRKLLIDMQKLIPEWVRVERVIRDIPESSVYAGNKATNLRQLLEQENNSCRCIRCREPHDQHLALKQNLQLVKRSYQASAGEEVFLSFENTSKTVLYAFLRLRFQHLKKHFIPELQDAALIREIHTYGQLAKIEGGQSHVQHLGLGRRLMQEAERLSVEAGYKKIAVIAGIGVREYFRKLNYQLAGEYMVKDL</sequence>
<comment type="pathway">
    <text evidence="2">tRNA modification.</text>
</comment>
<evidence type="ECO:0000256" key="3">
    <source>
        <dbReference type="ARBA" id="ARBA00005494"/>
    </source>
</evidence>
<dbReference type="SUPFAM" id="SSF55729">
    <property type="entry name" value="Acyl-CoA N-acyltransferases (Nat)"/>
    <property type="match status" value="1"/>
</dbReference>
<keyword evidence="10" id="KW-0694">RNA-binding</keyword>
<evidence type="ECO:0000313" key="17">
    <source>
        <dbReference type="EMBL" id="OGY87683.1"/>
    </source>
</evidence>
<dbReference type="GO" id="GO:0033588">
    <property type="term" value="C:elongator holoenzyme complex"/>
    <property type="evidence" value="ECO:0007669"/>
    <property type="project" value="TreeGrafter"/>
</dbReference>
<evidence type="ECO:0000256" key="12">
    <source>
        <dbReference type="ARBA" id="ARBA00023014"/>
    </source>
</evidence>
<comment type="catalytic activity">
    <reaction evidence="15">
        <text>uridine(34) in tRNA + acetyl-CoA + S-adenosyl-L-methionine + H2O = 5-(carboxymethyl)uridine(34) in tRNA + 5'-deoxyadenosine + L-methionine + CoA + 2 H(+)</text>
        <dbReference type="Rhea" id="RHEA:61020"/>
        <dbReference type="Rhea" id="RHEA-COMP:10407"/>
        <dbReference type="Rhea" id="RHEA-COMP:11727"/>
        <dbReference type="ChEBI" id="CHEBI:15377"/>
        <dbReference type="ChEBI" id="CHEBI:15378"/>
        <dbReference type="ChEBI" id="CHEBI:17319"/>
        <dbReference type="ChEBI" id="CHEBI:57287"/>
        <dbReference type="ChEBI" id="CHEBI:57288"/>
        <dbReference type="ChEBI" id="CHEBI:57844"/>
        <dbReference type="ChEBI" id="CHEBI:59789"/>
        <dbReference type="ChEBI" id="CHEBI:65315"/>
        <dbReference type="ChEBI" id="CHEBI:74882"/>
        <dbReference type="EC" id="2.3.1.311"/>
    </reaction>
    <physiologicalReaction direction="left-to-right" evidence="15">
        <dbReference type="Rhea" id="RHEA:61021"/>
    </physiologicalReaction>
</comment>
<dbReference type="GO" id="GO:0106261">
    <property type="term" value="F:tRNA uridine(34) acetyltransferase activity"/>
    <property type="evidence" value="ECO:0007669"/>
    <property type="project" value="UniProtKB-EC"/>
</dbReference>
<keyword evidence="12" id="KW-0411">Iron-sulfur</keyword>
<evidence type="ECO:0000259" key="16">
    <source>
        <dbReference type="PROSITE" id="PS51918"/>
    </source>
</evidence>
<reference evidence="17 18" key="1">
    <citation type="journal article" date="2016" name="Nat. Commun.">
        <title>Thousands of microbial genomes shed light on interconnected biogeochemical processes in an aquifer system.</title>
        <authorList>
            <person name="Anantharaman K."/>
            <person name="Brown C.T."/>
            <person name="Hug L.A."/>
            <person name="Sharon I."/>
            <person name="Castelle C.J."/>
            <person name="Probst A.J."/>
            <person name="Thomas B.C."/>
            <person name="Singh A."/>
            <person name="Wilkins M.J."/>
            <person name="Karaoz U."/>
            <person name="Brodie E.L."/>
            <person name="Williams K.H."/>
            <person name="Hubbard S.S."/>
            <person name="Banfield J.F."/>
        </authorList>
    </citation>
    <scope>NUCLEOTIDE SEQUENCE [LARGE SCALE GENOMIC DNA]</scope>
</reference>
<keyword evidence="11" id="KW-0408">Iron</keyword>
<evidence type="ECO:0000256" key="15">
    <source>
        <dbReference type="ARBA" id="ARBA00047372"/>
    </source>
</evidence>
<comment type="caution">
    <text evidence="17">The sequence shown here is derived from an EMBL/GenBank/DDBJ whole genome shotgun (WGS) entry which is preliminary data.</text>
</comment>
<dbReference type="SUPFAM" id="SSF102114">
    <property type="entry name" value="Radical SAM enzymes"/>
    <property type="match status" value="1"/>
</dbReference>
<comment type="cofactor">
    <cofactor evidence="1">
        <name>[4Fe-4S] cluster</name>
        <dbReference type="ChEBI" id="CHEBI:49883"/>
    </cofactor>
</comment>
<feature type="domain" description="Radical SAM core" evidence="16">
    <location>
        <begin position="76"/>
        <end position="342"/>
    </location>
</feature>
<evidence type="ECO:0000256" key="8">
    <source>
        <dbReference type="ARBA" id="ARBA00022694"/>
    </source>
</evidence>
<dbReference type="InterPro" id="IPR016181">
    <property type="entry name" value="Acyl_CoA_acyltransferase"/>
</dbReference>
<evidence type="ECO:0000256" key="4">
    <source>
        <dbReference type="ARBA" id="ARBA00022485"/>
    </source>
</evidence>
<dbReference type="GO" id="GO:0002926">
    <property type="term" value="P:tRNA wobble base 5-methoxycarbonylmethyl-2-thiouridinylation"/>
    <property type="evidence" value="ECO:0007669"/>
    <property type="project" value="TreeGrafter"/>
</dbReference>
<comment type="similarity">
    <text evidence="3">Belongs to the ELP3 family.</text>
</comment>
<dbReference type="GO" id="GO:0005737">
    <property type="term" value="C:cytoplasm"/>
    <property type="evidence" value="ECO:0007669"/>
    <property type="project" value="TreeGrafter"/>
</dbReference>
<evidence type="ECO:0000256" key="2">
    <source>
        <dbReference type="ARBA" id="ARBA00005217"/>
    </source>
</evidence>
<dbReference type="InterPro" id="IPR034687">
    <property type="entry name" value="ELP3-like"/>
</dbReference>
<dbReference type="Pfam" id="PF16199">
    <property type="entry name" value="Radical_SAM_C"/>
    <property type="match status" value="1"/>
</dbReference>
<evidence type="ECO:0000313" key="18">
    <source>
        <dbReference type="Proteomes" id="UP000176420"/>
    </source>
</evidence>
<dbReference type="PANTHER" id="PTHR11135:SF2">
    <property type="entry name" value="ELONGATOR COMPLEX PROTEIN 3"/>
    <property type="match status" value="1"/>
</dbReference>
<dbReference type="CDD" id="cd01335">
    <property type="entry name" value="Radical_SAM"/>
    <property type="match status" value="1"/>
</dbReference>
<evidence type="ECO:0000256" key="6">
    <source>
        <dbReference type="ARBA" id="ARBA00022679"/>
    </source>
</evidence>
<dbReference type="SFLD" id="SFLDS00029">
    <property type="entry name" value="Radical_SAM"/>
    <property type="match status" value="1"/>
</dbReference>
<evidence type="ECO:0000256" key="9">
    <source>
        <dbReference type="ARBA" id="ARBA00022723"/>
    </source>
</evidence>
<dbReference type="SFLD" id="SFLDF00344">
    <property type="entry name" value="ELP3-like"/>
    <property type="match status" value="1"/>
</dbReference>
<evidence type="ECO:0000256" key="5">
    <source>
        <dbReference type="ARBA" id="ARBA00022555"/>
    </source>
</evidence>
<dbReference type="Pfam" id="PF04055">
    <property type="entry name" value="Radical_SAM"/>
    <property type="match status" value="1"/>
</dbReference>
<dbReference type="InterPro" id="IPR007197">
    <property type="entry name" value="rSAM"/>
</dbReference>
<dbReference type="InterPro" id="IPR032432">
    <property type="entry name" value="Radical_SAM_C"/>
</dbReference>
<dbReference type="InterPro" id="IPR013785">
    <property type="entry name" value="Aldolase_TIM"/>
</dbReference>
<dbReference type="GO" id="GO:0000049">
    <property type="term" value="F:tRNA binding"/>
    <property type="evidence" value="ECO:0007669"/>
    <property type="project" value="UniProtKB-KW"/>
</dbReference>
<dbReference type="InterPro" id="IPR039661">
    <property type="entry name" value="ELP3"/>
</dbReference>
<dbReference type="SMART" id="SM00729">
    <property type="entry name" value="Elp3"/>
    <property type="match status" value="1"/>
</dbReference>
<evidence type="ECO:0000256" key="7">
    <source>
        <dbReference type="ARBA" id="ARBA00022691"/>
    </source>
</evidence>
<keyword evidence="6" id="KW-0808">Transferase</keyword>
<dbReference type="Gene3D" id="3.40.630.30">
    <property type="match status" value="1"/>
</dbReference>
<name>A0A1G2BEL1_9BACT</name>
<keyword evidence="4" id="KW-0004">4Fe-4S</keyword>
<dbReference type="EMBL" id="MHKI01000006">
    <property type="protein sequence ID" value="OGY87683.1"/>
    <property type="molecule type" value="Genomic_DNA"/>
</dbReference>
<dbReference type="EC" id="2.3.1.311" evidence="14"/>
<dbReference type="PROSITE" id="PS51918">
    <property type="entry name" value="RADICAL_SAM"/>
    <property type="match status" value="1"/>
</dbReference>